<evidence type="ECO:0000256" key="4">
    <source>
        <dbReference type="ARBA" id="ARBA00022829"/>
    </source>
</evidence>
<keyword evidence="3" id="KW-0131">Cell cycle</keyword>
<evidence type="ECO:0000313" key="9">
    <source>
        <dbReference type="EMBL" id="KAF8399912.1"/>
    </source>
</evidence>
<dbReference type="InterPro" id="IPR006910">
    <property type="entry name" value="Rad21_Rec8_N"/>
</dbReference>
<dbReference type="GO" id="GO:1990414">
    <property type="term" value="P:replication-born double-strand break repair via sister chromatid exchange"/>
    <property type="evidence" value="ECO:0007669"/>
    <property type="project" value="TreeGrafter"/>
</dbReference>
<dbReference type="CDD" id="cd21793">
    <property type="entry name" value="Rad21_Rec8_M_AtSYN1-like"/>
    <property type="match status" value="1"/>
</dbReference>
<keyword evidence="4" id="KW-0159">Chromosome partition</keyword>
<dbReference type="Pfam" id="PF04825">
    <property type="entry name" value="Rad21_Rec8_N"/>
    <property type="match status" value="1"/>
</dbReference>
<dbReference type="OMA" id="HYYMERF"/>
<dbReference type="InterPro" id="IPR036390">
    <property type="entry name" value="WH_DNA-bd_sf"/>
</dbReference>
<dbReference type="Gene3D" id="1.10.10.580">
    <property type="entry name" value="Structural maintenance of chromosome 1. Chain E"/>
    <property type="match status" value="1"/>
</dbReference>
<dbReference type="GO" id="GO:0008278">
    <property type="term" value="C:cohesin complex"/>
    <property type="evidence" value="ECO:0007669"/>
    <property type="project" value="InterPro"/>
</dbReference>
<dbReference type="EMBL" id="JABCRI010000010">
    <property type="protein sequence ID" value="KAF8399912.1"/>
    <property type="molecule type" value="Genomic_DNA"/>
</dbReference>
<accession>A0A834Z5T3</accession>
<keyword evidence="5" id="KW-0539">Nucleus</keyword>
<dbReference type="GO" id="GO:0005634">
    <property type="term" value="C:nucleus"/>
    <property type="evidence" value="ECO:0007669"/>
    <property type="project" value="UniProtKB-SubCell"/>
</dbReference>
<dbReference type="OrthoDB" id="10071381at2759"/>
<keyword evidence="10" id="KW-1185">Reference proteome</keyword>
<comment type="subunit">
    <text evidence="6">Component of the cohesin complex.</text>
</comment>
<dbReference type="FunFam" id="1.10.10.580:FF:000002">
    <property type="entry name" value="Sister chromatid cohesion 1 protein 4"/>
    <property type="match status" value="1"/>
</dbReference>
<dbReference type="InterPro" id="IPR023093">
    <property type="entry name" value="ScpA-like_C"/>
</dbReference>
<comment type="subcellular location">
    <subcellularLocation>
        <location evidence="1">Nucleus</location>
    </subcellularLocation>
</comment>
<feature type="domain" description="Rad21/Rec8-like protein C-terminal eukaryotic" evidence="7">
    <location>
        <begin position="559"/>
        <end position="609"/>
    </location>
</feature>
<evidence type="ECO:0000256" key="2">
    <source>
        <dbReference type="ARBA" id="ARBA00009870"/>
    </source>
</evidence>
<evidence type="ECO:0000313" key="10">
    <source>
        <dbReference type="Proteomes" id="UP000655225"/>
    </source>
</evidence>
<gene>
    <name evidence="9" type="ORF">HHK36_015782</name>
</gene>
<evidence type="ECO:0000256" key="3">
    <source>
        <dbReference type="ARBA" id="ARBA00022776"/>
    </source>
</evidence>
<keyword evidence="3" id="KW-0498">Mitosis</keyword>
<dbReference type="InterPro" id="IPR006909">
    <property type="entry name" value="Rad21/Rec8_C_eu"/>
</dbReference>
<comment type="caution">
    <text evidence="9">The sequence shown here is derived from an EMBL/GenBank/DDBJ whole genome shotgun (WGS) entry which is preliminary data.</text>
</comment>
<proteinExistence type="inferred from homology"/>
<dbReference type="GO" id="GO:0003682">
    <property type="term" value="F:chromatin binding"/>
    <property type="evidence" value="ECO:0007669"/>
    <property type="project" value="TreeGrafter"/>
</dbReference>
<keyword evidence="3" id="KW-0132">Cell division</keyword>
<name>A0A834Z5T3_TETSI</name>
<organism evidence="9 10">
    <name type="scientific">Tetracentron sinense</name>
    <name type="common">Spur-leaf</name>
    <dbReference type="NCBI Taxonomy" id="13715"/>
    <lineage>
        <taxon>Eukaryota</taxon>
        <taxon>Viridiplantae</taxon>
        <taxon>Streptophyta</taxon>
        <taxon>Embryophyta</taxon>
        <taxon>Tracheophyta</taxon>
        <taxon>Spermatophyta</taxon>
        <taxon>Magnoliopsida</taxon>
        <taxon>Trochodendrales</taxon>
        <taxon>Trochodendraceae</taxon>
        <taxon>Tetracentron</taxon>
    </lineage>
</organism>
<sequence length="615" mass="69098">MRLYSNCSLSRKGPLGTIWIAAYFHNRLKKHLVVETDISTSVDKILLDEIPVFTYRVLGYLLLGIVRIYSKKVNYLFHDCREVLIKVNDFTVSKKVYPRKEAISAPYLSITLPDKFELDAFDLEILEDSCGGGNVKPREEIMLEDAWENEGNKHYSLNKYHHEELDACLEIYSNGCTLVEEYVEDVLSPHMMEIDMLVSPSHNLSSLEASVEKLQGNQFPHEKYLDLEIFCEAEEPLDFGTQFDEEDNDVEQIKLLEMTLSDMGKYHVHTEGIATGPAGTSDESKFPYSSGQLLQTTKSCVQGCYPLAGSSDFNSYINAVATTPEFMVIPTPAKKEQAPNSRKRKFVCDEMIVLPNEVVRQSIHDSSSLVCKRRKAPHTALDTWKAYRISKLSQNFLEPLVSCISVELKSLFYKKSLKTPEPVEATEGPSKLEEVVGFETSSQSAEQKVISQEKYVNLSSSGRSADSSATTMLDQLGPITLVASIGKEPSPIEIQDLGLNLMDEMDGQSEPGKVDRASSIFLFSSSSESLLVGSPFIVCRAVASYLRKSFLNQKEQRQEEVVNLVPVLEGRTRKESSRLFYEILVLKTEGFVDVKQDNPYDDILVLTTPQIEATL</sequence>
<dbReference type="PANTHER" id="PTHR12585:SF73">
    <property type="entry name" value="SISTER CHROMATID COHESION 1 PROTEIN 2"/>
    <property type="match status" value="1"/>
</dbReference>
<dbReference type="GO" id="GO:0007062">
    <property type="term" value="P:sister chromatid cohesion"/>
    <property type="evidence" value="ECO:0007669"/>
    <property type="project" value="InterPro"/>
</dbReference>
<dbReference type="Proteomes" id="UP000655225">
    <property type="component" value="Unassembled WGS sequence"/>
</dbReference>
<protein>
    <recommendedName>
        <fullName evidence="11">Sister chromatid cohesion 1 protein 2</fullName>
    </recommendedName>
</protein>
<evidence type="ECO:0008006" key="11">
    <source>
        <dbReference type="Google" id="ProtNLM"/>
    </source>
</evidence>
<dbReference type="SUPFAM" id="SSF46785">
    <property type="entry name" value="Winged helix' DNA-binding domain"/>
    <property type="match status" value="1"/>
</dbReference>
<dbReference type="InterPro" id="IPR039781">
    <property type="entry name" value="Rad21/Rec8-like"/>
</dbReference>
<dbReference type="Pfam" id="PF04824">
    <property type="entry name" value="Rad21_Rec8"/>
    <property type="match status" value="1"/>
</dbReference>
<evidence type="ECO:0000256" key="6">
    <source>
        <dbReference type="ARBA" id="ARBA00064543"/>
    </source>
</evidence>
<dbReference type="GO" id="GO:0007059">
    <property type="term" value="P:chromosome segregation"/>
    <property type="evidence" value="ECO:0007669"/>
    <property type="project" value="UniProtKB-KW"/>
</dbReference>
<dbReference type="PANTHER" id="PTHR12585">
    <property type="entry name" value="SCC1 / RAD21 FAMILY MEMBER"/>
    <property type="match status" value="1"/>
</dbReference>
<feature type="domain" description="Rad21/Rec8-like protein N-terminal" evidence="8">
    <location>
        <begin position="4"/>
        <end position="94"/>
    </location>
</feature>
<evidence type="ECO:0000259" key="8">
    <source>
        <dbReference type="Pfam" id="PF04825"/>
    </source>
</evidence>
<evidence type="ECO:0000256" key="1">
    <source>
        <dbReference type="ARBA" id="ARBA00004123"/>
    </source>
</evidence>
<evidence type="ECO:0000259" key="7">
    <source>
        <dbReference type="Pfam" id="PF04824"/>
    </source>
</evidence>
<comment type="similarity">
    <text evidence="2">Belongs to the rad21 family.</text>
</comment>
<dbReference type="AlphaFoldDB" id="A0A834Z5T3"/>
<reference evidence="9 10" key="1">
    <citation type="submission" date="2020-04" db="EMBL/GenBank/DDBJ databases">
        <title>Plant Genome Project.</title>
        <authorList>
            <person name="Zhang R.-G."/>
        </authorList>
    </citation>
    <scope>NUCLEOTIDE SEQUENCE [LARGE SCALE GENOMIC DNA]</scope>
    <source>
        <strain evidence="9">YNK0</strain>
        <tissue evidence="9">Leaf</tissue>
    </source>
</reference>
<evidence type="ECO:0000256" key="5">
    <source>
        <dbReference type="ARBA" id="ARBA00023242"/>
    </source>
</evidence>